<dbReference type="Pfam" id="PF01547">
    <property type="entry name" value="SBP_bac_1"/>
    <property type="match status" value="1"/>
</dbReference>
<keyword evidence="3" id="KW-0813">Transport</keyword>
<dbReference type="InterPro" id="IPR050490">
    <property type="entry name" value="Bact_solute-bd_prot1"/>
</dbReference>
<dbReference type="PANTHER" id="PTHR43649">
    <property type="entry name" value="ARABINOSE-BINDING PROTEIN-RELATED"/>
    <property type="match status" value="1"/>
</dbReference>
<evidence type="ECO:0000256" key="1">
    <source>
        <dbReference type="SAM" id="MobiDB-lite"/>
    </source>
</evidence>
<dbReference type="Proteomes" id="UP000570361">
    <property type="component" value="Unassembled WGS sequence"/>
</dbReference>
<name>A0A7W5AWZ4_9BACL</name>
<dbReference type="PROSITE" id="PS51257">
    <property type="entry name" value="PROKAR_LIPOPROTEIN"/>
    <property type="match status" value="1"/>
</dbReference>
<dbReference type="PANTHER" id="PTHR43649:SF12">
    <property type="entry name" value="DIACETYLCHITOBIOSE BINDING PROTEIN DASA"/>
    <property type="match status" value="1"/>
</dbReference>
<proteinExistence type="predicted"/>
<dbReference type="Gene3D" id="3.40.190.10">
    <property type="entry name" value="Periplasmic binding protein-like II"/>
    <property type="match status" value="1"/>
</dbReference>
<dbReference type="InterPro" id="IPR006059">
    <property type="entry name" value="SBP"/>
</dbReference>
<feature type="compositionally biased region" description="Low complexity" evidence="1">
    <location>
        <begin position="23"/>
        <end position="46"/>
    </location>
</feature>
<feature type="chain" id="PRO_5038481500" evidence="2">
    <location>
        <begin position="22"/>
        <end position="462"/>
    </location>
</feature>
<gene>
    <name evidence="3" type="ORF">FHS18_002279</name>
</gene>
<evidence type="ECO:0000313" key="4">
    <source>
        <dbReference type="Proteomes" id="UP000570361"/>
    </source>
</evidence>
<dbReference type="SUPFAM" id="SSF53850">
    <property type="entry name" value="Periplasmic binding protein-like II"/>
    <property type="match status" value="1"/>
</dbReference>
<feature type="region of interest" description="Disordered" evidence="1">
    <location>
        <begin position="23"/>
        <end position="49"/>
    </location>
</feature>
<evidence type="ECO:0000256" key="2">
    <source>
        <dbReference type="SAM" id="SignalP"/>
    </source>
</evidence>
<evidence type="ECO:0000313" key="3">
    <source>
        <dbReference type="EMBL" id="MBB3110212.1"/>
    </source>
</evidence>
<sequence>MKKFKASMLVTAMLVSVLSGCGSNTGSNSNSEEPATQGNATNGAATTKEETKAEQVTIKYYNWDNELQAESTKKYIAGFEAKYPNVKVESVSLVPGNSLESLKKLDVLAASGESIDVAVLPNLSELNKRAAQGVLAPLDDFFAQEGINPADEYYTNAKFGGKNYGIQNNITTNFILLNKDALDEVGLPVPNADWTWDDFREYAKKLNKGEGTTKRYGTYFHSWSIYMNPAAQVHMLHPFLTEEGTTNFSDPSFTNFFNLRRAMEVEDKSAKPYADVIGAKLAYRAEFFNEQAAMLLAGSWMINEVGDVEKFPHTFKTAFAPVPVEKAGDSKDIFMGGNFLSVGSSSKHKEEAYQFARYLSMDLSDARTELPGWKKGDAKPLVERLIGQNKDLYDVDSLMYTLFDAGINALPPSKNDIAYGADLEKVLIDGFSKFILDNQSAEEVQKWMVDEANKIIAKNTAK</sequence>
<keyword evidence="2" id="KW-0732">Signal</keyword>
<feature type="signal peptide" evidence="2">
    <location>
        <begin position="1"/>
        <end position="21"/>
    </location>
</feature>
<dbReference type="EMBL" id="JACHXK010000004">
    <property type="protein sequence ID" value="MBB3110212.1"/>
    <property type="molecule type" value="Genomic_DNA"/>
</dbReference>
<comment type="caution">
    <text evidence="3">The sequence shown here is derived from an EMBL/GenBank/DDBJ whole genome shotgun (WGS) entry which is preliminary data.</text>
</comment>
<reference evidence="3 4" key="1">
    <citation type="submission" date="2020-08" db="EMBL/GenBank/DDBJ databases">
        <title>Genomic Encyclopedia of Type Strains, Phase III (KMG-III): the genomes of soil and plant-associated and newly described type strains.</title>
        <authorList>
            <person name="Whitman W."/>
        </authorList>
    </citation>
    <scope>NUCLEOTIDE SEQUENCE [LARGE SCALE GENOMIC DNA]</scope>
    <source>
        <strain evidence="3 4">CECT 5862</strain>
    </source>
</reference>
<dbReference type="AlphaFoldDB" id="A0A7W5AWZ4"/>
<keyword evidence="4" id="KW-1185">Reference proteome</keyword>
<organism evidence="3 4">
    <name type="scientific">Paenibacillus phyllosphaerae</name>
    <dbReference type="NCBI Taxonomy" id="274593"/>
    <lineage>
        <taxon>Bacteria</taxon>
        <taxon>Bacillati</taxon>
        <taxon>Bacillota</taxon>
        <taxon>Bacilli</taxon>
        <taxon>Bacillales</taxon>
        <taxon>Paenibacillaceae</taxon>
        <taxon>Paenibacillus</taxon>
    </lineage>
</organism>
<protein>
    <submittedName>
        <fullName evidence="3">Multiple sugar transport system substrate-binding protein</fullName>
    </submittedName>
</protein>
<accession>A0A7W5AWZ4</accession>
<keyword evidence="3" id="KW-0762">Sugar transport</keyword>
<dbReference type="RefSeq" id="WP_183600024.1">
    <property type="nucleotide sequence ID" value="NZ_JACHXK010000004.1"/>
</dbReference>